<sequence length="110" mass="12250">MEEGVGGGFLGSSWGFISGGFLGPSRCCITLTHAAPWRVQRKSTEGPGSQSCFIKSSLLINDHVGPMPEPSEDDEDPDTTKKRNRREIFNLHLKDDRKKQNFFLEKLEPG</sequence>
<name>A0A4Z2HSB2_9TELE</name>
<keyword evidence="3" id="KW-1185">Reference proteome</keyword>
<organism evidence="2 3">
    <name type="scientific">Liparis tanakae</name>
    <name type="common">Tanaka's snailfish</name>
    <dbReference type="NCBI Taxonomy" id="230148"/>
    <lineage>
        <taxon>Eukaryota</taxon>
        <taxon>Metazoa</taxon>
        <taxon>Chordata</taxon>
        <taxon>Craniata</taxon>
        <taxon>Vertebrata</taxon>
        <taxon>Euteleostomi</taxon>
        <taxon>Actinopterygii</taxon>
        <taxon>Neopterygii</taxon>
        <taxon>Teleostei</taxon>
        <taxon>Neoteleostei</taxon>
        <taxon>Acanthomorphata</taxon>
        <taxon>Eupercaria</taxon>
        <taxon>Perciformes</taxon>
        <taxon>Cottioidei</taxon>
        <taxon>Cottales</taxon>
        <taxon>Liparidae</taxon>
        <taxon>Liparis</taxon>
    </lineage>
</organism>
<reference evidence="2 3" key="1">
    <citation type="submission" date="2019-03" db="EMBL/GenBank/DDBJ databases">
        <title>First draft genome of Liparis tanakae, snailfish: a comprehensive survey of snailfish specific genes.</title>
        <authorList>
            <person name="Kim W."/>
            <person name="Song I."/>
            <person name="Jeong J.-H."/>
            <person name="Kim D."/>
            <person name="Kim S."/>
            <person name="Ryu S."/>
            <person name="Song J.Y."/>
            <person name="Lee S.K."/>
        </authorList>
    </citation>
    <scope>NUCLEOTIDE SEQUENCE [LARGE SCALE GENOMIC DNA]</scope>
    <source>
        <tissue evidence="2">Muscle</tissue>
    </source>
</reference>
<gene>
    <name evidence="2" type="ORF">EYF80_021176</name>
</gene>
<protein>
    <submittedName>
        <fullName evidence="2">Uncharacterized protein</fullName>
    </submittedName>
</protein>
<proteinExistence type="predicted"/>
<dbReference type="Proteomes" id="UP000314294">
    <property type="component" value="Unassembled WGS sequence"/>
</dbReference>
<dbReference type="AlphaFoldDB" id="A0A4Z2HSB2"/>
<feature type="region of interest" description="Disordered" evidence="1">
    <location>
        <begin position="61"/>
        <end position="89"/>
    </location>
</feature>
<evidence type="ECO:0000313" key="2">
    <source>
        <dbReference type="EMBL" id="TNN68530.1"/>
    </source>
</evidence>
<dbReference type="EMBL" id="SRLO01000188">
    <property type="protein sequence ID" value="TNN68530.1"/>
    <property type="molecule type" value="Genomic_DNA"/>
</dbReference>
<accession>A0A4Z2HSB2</accession>
<feature type="compositionally biased region" description="Basic and acidic residues" evidence="1">
    <location>
        <begin position="78"/>
        <end position="89"/>
    </location>
</feature>
<comment type="caution">
    <text evidence="2">The sequence shown here is derived from an EMBL/GenBank/DDBJ whole genome shotgun (WGS) entry which is preliminary data.</text>
</comment>
<evidence type="ECO:0000313" key="3">
    <source>
        <dbReference type="Proteomes" id="UP000314294"/>
    </source>
</evidence>
<evidence type="ECO:0000256" key="1">
    <source>
        <dbReference type="SAM" id="MobiDB-lite"/>
    </source>
</evidence>